<evidence type="ECO:0000313" key="7">
    <source>
        <dbReference type="EMBL" id="RNB89968.1"/>
    </source>
</evidence>
<accession>A0A3M8DPD5</accession>
<dbReference type="SUPFAM" id="SSF53686">
    <property type="entry name" value="Tryptophan synthase beta subunit-like PLP-dependent enzymes"/>
    <property type="match status" value="1"/>
</dbReference>
<evidence type="ECO:0000259" key="6">
    <source>
        <dbReference type="Pfam" id="PF00291"/>
    </source>
</evidence>
<evidence type="ECO:0000256" key="2">
    <source>
        <dbReference type="ARBA" id="ARBA00008639"/>
    </source>
</evidence>
<dbReference type="Pfam" id="PF00291">
    <property type="entry name" value="PALP"/>
    <property type="match status" value="1"/>
</dbReference>
<dbReference type="NCBIfam" id="TIGR01275">
    <property type="entry name" value="ACC_deam_rel"/>
    <property type="match status" value="1"/>
</dbReference>
<feature type="domain" description="Tryptophan synthase beta chain-like PALP" evidence="6">
    <location>
        <begin position="17"/>
        <end position="319"/>
    </location>
</feature>
<dbReference type="InterPro" id="IPR027278">
    <property type="entry name" value="ACCD_DCysDesulf"/>
</dbReference>
<gene>
    <name evidence="7" type="ORF">EDM56_12515</name>
</gene>
<organism evidence="7 8">
    <name type="scientific">Brevibacillus fluminis</name>
    <dbReference type="NCBI Taxonomy" id="511487"/>
    <lineage>
        <taxon>Bacteria</taxon>
        <taxon>Bacillati</taxon>
        <taxon>Bacillota</taxon>
        <taxon>Bacilli</taxon>
        <taxon>Bacillales</taxon>
        <taxon>Paenibacillaceae</taxon>
        <taxon>Brevibacillus</taxon>
    </lineage>
</organism>
<name>A0A3M8DPD5_9BACL</name>
<protein>
    <submittedName>
        <fullName evidence="7">Pyridoxal-phosphate dependent enzyme</fullName>
    </submittedName>
</protein>
<proteinExistence type="inferred from homology"/>
<dbReference type="Gene3D" id="3.40.50.1100">
    <property type="match status" value="2"/>
</dbReference>
<dbReference type="InterPro" id="IPR001926">
    <property type="entry name" value="TrpB-like_PALP"/>
</dbReference>
<dbReference type="Proteomes" id="UP000271031">
    <property type="component" value="Unassembled WGS sequence"/>
</dbReference>
<dbReference type="GO" id="GO:1901605">
    <property type="term" value="P:alpha-amino acid metabolic process"/>
    <property type="evidence" value="ECO:0007669"/>
    <property type="project" value="UniProtKB-ARBA"/>
</dbReference>
<evidence type="ECO:0000256" key="4">
    <source>
        <dbReference type="PIRSR" id="PIRSR006278-1"/>
    </source>
</evidence>
<feature type="active site" description="Nucleophile" evidence="4">
    <location>
        <position position="78"/>
    </location>
</feature>
<dbReference type="OrthoDB" id="9801249at2"/>
<reference evidence="7 8" key="1">
    <citation type="submission" date="2018-10" db="EMBL/GenBank/DDBJ databases">
        <title>Phylogenomics of Brevibacillus.</title>
        <authorList>
            <person name="Dunlap C."/>
        </authorList>
    </citation>
    <scope>NUCLEOTIDE SEQUENCE [LARGE SCALE GENOMIC DNA]</scope>
    <source>
        <strain evidence="7 8">JCM 15716</strain>
    </source>
</reference>
<dbReference type="PIRSF" id="PIRSF006278">
    <property type="entry name" value="ACCD_DCysDesulf"/>
    <property type="match status" value="1"/>
</dbReference>
<dbReference type="RefSeq" id="WP_122918221.1">
    <property type="nucleotide sequence ID" value="NZ_RHHQ01000008.1"/>
</dbReference>
<keyword evidence="3 5" id="KW-0663">Pyridoxal phosphate</keyword>
<comment type="similarity">
    <text evidence="2">Belongs to the ACC deaminase/D-cysteine desulfhydrase family.</text>
</comment>
<dbReference type="EMBL" id="RHHQ01000008">
    <property type="protein sequence ID" value="RNB89968.1"/>
    <property type="molecule type" value="Genomic_DNA"/>
</dbReference>
<dbReference type="InterPro" id="IPR005966">
    <property type="entry name" value="D-Cys_desShydrase"/>
</dbReference>
<sequence>MNNLSPNHTMMSEQQIESQLHFLPRVSAILDREIWIKRDDANGDLLTVGNKQRKLRYLLTDAMRKGADTVITTGGPNSNHARATAAMAIQLGLKPILVLGGQKQESKQGNYLLNHYMGVEVVFSGASTHKEMEQAVNQHAEKIKAEGLHPYVIGVGGSNGLGSLGYVDAYAEMKEQAAAQNVQFDWLFVSAGSGGTIAGLIYGCCLHKDATRIVGVSSGQTVTDIKAKIVSCLEEATAWKGDNQEVHLDDLPVYLHDEYIGEGYGCPTDGGMEALHLLASKEAILLDHVYTAKAMAGCIDYIRKEKVRPGEKVLFWHTGGTPGLFAING</sequence>
<comment type="caution">
    <text evidence="7">The sequence shown here is derived from an EMBL/GenBank/DDBJ whole genome shotgun (WGS) entry which is preliminary data.</text>
</comment>
<keyword evidence="8" id="KW-1185">Reference proteome</keyword>
<evidence type="ECO:0000256" key="5">
    <source>
        <dbReference type="PIRSR" id="PIRSR006278-2"/>
    </source>
</evidence>
<evidence type="ECO:0000313" key="8">
    <source>
        <dbReference type="Proteomes" id="UP000271031"/>
    </source>
</evidence>
<dbReference type="PANTHER" id="PTHR43780">
    <property type="entry name" value="1-AMINOCYCLOPROPANE-1-CARBOXYLATE DEAMINASE-RELATED"/>
    <property type="match status" value="1"/>
</dbReference>
<dbReference type="GO" id="GO:0019148">
    <property type="term" value="F:D-cysteine desulfhydrase activity"/>
    <property type="evidence" value="ECO:0007669"/>
    <property type="project" value="TreeGrafter"/>
</dbReference>
<dbReference type="AlphaFoldDB" id="A0A3M8DPD5"/>
<evidence type="ECO:0000256" key="3">
    <source>
        <dbReference type="ARBA" id="ARBA00022898"/>
    </source>
</evidence>
<dbReference type="PANTHER" id="PTHR43780:SF2">
    <property type="entry name" value="1-AMINOCYCLOPROPANE-1-CARBOXYLATE DEAMINASE-RELATED"/>
    <property type="match status" value="1"/>
</dbReference>
<comment type="cofactor">
    <cofactor evidence="1">
        <name>pyridoxal 5'-phosphate</name>
        <dbReference type="ChEBI" id="CHEBI:597326"/>
    </cofactor>
</comment>
<dbReference type="InterPro" id="IPR036052">
    <property type="entry name" value="TrpB-like_PALP_sf"/>
</dbReference>
<evidence type="ECO:0000256" key="1">
    <source>
        <dbReference type="ARBA" id="ARBA00001933"/>
    </source>
</evidence>
<feature type="modified residue" description="N6-(pyridoxal phosphate)lysine" evidence="5">
    <location>
        <position position="51"/>
    </location>
</feature>